<dbReference type="InterPro" id="IPR025317">
    <property type="entry name" value="DUF4222"/>
</dbReference>
<gene>
    <name evidence="1" type="ORF">D6029_03660</name>
</gene>
<keyword evidence="2" id="KW-1185">Reference proteome</keyword>
<dbReference type="OrthoDB" id="6419134at2"/>
<reference evidence="1 2" key="1">
    <citation type="submission" date="2018-09" db="EMBL/GenBank/DDBJ databases">
        <title>Draft genome sequence of Buttiauxella izardii CCUG 35510T.</title>
        <authorList>
            <person name="Salva-Serra F."/>
            <person name="Marathe N."/>
            <person name="Moore E."/>
            <person name="Stadler-Svensson L."/>
            <person name="Engstrom-Jakobsson H."/>
        </authorList>
    </citation>
    <scope>NUCLEOTIDE SEQUENCE [LARGE SCALE GENOMIC DNA]</scope>
    <source>
        <strain evidence="1 2">CCUG 35510</strain>
    </source>
</reference>
<evidence type="ECO:0000313" key="1">
    <source>
        <dbReference type="EMBL" id="RJT27200.1"/>
    </source>
</evidence>
<dbReference type="Pfam" id="PF13973">
    <property type="entry name" value="DUF4222"/>
    <property type="match status" value="1"/>
</dbReference>
<name>A0A3A5K8J2_9ENTR</name>
<protein>
    <submittedName>
        <fullName evidence="1">DUF4222 domain-containing protein</fullName>
    </submittedName>
</protein>
<dbReference type="EMBL" id="QZWH01000006">
    <property type="protein sequence ID" value="RJT27200.1"/>
    <property type="molecule type" value="Genomic_DNA"/>
</dbReference>
<accession>A0A3A5K8J2</accession>
<sequence length="55" mass="7026">MQELDRKYRDWRGNIVRVTGYDREKQQVIFRREDYEHDCMQPVEQFRDKFTRVEE</sequence>
<proteinExistence type="predicted"/>
<dbReference type="RefSeq" id="WP_120063750.1">
    <property type="nucleotide sequence ID" value="NZ_QZWH01000006.1"/>
</dbReference>
<dbReference type="Proteomes" id="UP000276295">
    <property type="component" value="Unassembled WGS sequence"/>
</dbReference>
<comment type="caution">
    <text evidence="1">The sequence shown here is derived from an EMBL/GenBank/DDBJ whole genome shotgun (WGS) entry which is preliminary data.</text>
</comment>
<dbReference type="AlphaFoldDB" id="A0A3A5K8J2"/>
<evidence type="ECO:0000313" key="2">
    <source>
        <dbReference type="Proteomes" id="UP000276295"/>
    </source>
</evidence>
<organism evidence="1 2">
    <name type="scientific">Buttiauxella izardii</name>
    <dbReference type="NCBI Taxonomy" id="82991"/>
    <lineage>
        <taxon>Bacteria</taxon>
        <taxon>Pseudomonadati</taxon>
        <taxon>Pseudomonadota</taxon>
        <taxon>Gammaproteobacteria</taxon>
        <taxon>Enterobacterales</taxon>
        <taxon>Enterobacteriaceae</taxon>
        <taxon>Buttiauxella</taxon>
    </lineage>
</organism>